<evidence type="ECO:0000256" key="1">
    <source>
        <dbReference type="SAM" id="SignalP"/>
    </source>
</evidence>
<protein>
    <recommendedName>
        <fullName evidence="4">Apolipoprotein C-IV</fullName>
    </recommendedName>
</protein>
<dbReference type="Proteomes" id="UP000261540">
    <property type="component" value="Unplaced"/>
</dbReference>
<keyword evidence="3" id="KW-1185">Reference proteome</keyword>
<feature type="chain" id="PRO_5017352491" description="Apolipoprotein C-IV" evidence="1">
    <location>
        <begin position="28"/>
        <end position="86"/>
    </location>
</feature>
<dbReference type="Ensembl" id="ENSPKIT00000033239.1">
    <property type="protein sequence ID" value="ENSPKIP00000009141.1"/>
    <property type="gene ID" value="ENSPKIG00000024359.1"/>
</dbReference>
<keyword evidence="1" id="KW-0732">Signal</keyword>
<name>A0A3B3QUQ5_9TELE</name>
<sequence>LNHLSIFIIQICLQVAQWLAPLPHTFASLTATTRAMDIGQTLLDFSRMYYQDHIKSMADKCIELASDTTNSMWERISKKWTEYYEN</sequence>
<organism evidence="2 3">
    <name type="scientific">Paramormyrops kingsleyae</name>
    <dbReference type="NCBI Taxonomy" id="1676925"/>
    <lineage>
        <taxon>Eukaryota</taxon>
        <taxon>Metazoa</taxon>
        <taxon>Chordata</taxon>
        <taxon>Craniata</taxon>
        <taxon>Vertebrata</taxon>
        <taxon>Euteleostomi</taxon>
        <taxon>Actinopterygii</taxon>
        <taxon>Neopterygii</taxon>
        <taxon>Teleostei</taxon>
        <taxon>Osteoglossocephala</taxon>
        <taxon>Osteoglossomorpha</taxon>
        <taxon>Osteoglossiformes</taxon>
        <taxon>Mormyridae</taxon>
        <taxon>Paramormyrops</taxon>
    </lineage>
</organism>
<feature type="signal peptide" evidence="1">
    <location>
        <begin position="1"/>
        <end position="27"/>
    </location>
</feature>
<accession>A0A3B3QUQ5</accession>
<dbReference type="AlphaFoldDB" id="A0A3B3QUQ5"/>
<evidence type="ECO:0008006" key="4">
    <source>
        <dbReference type="Google" id="ProtNLM"/>
    </source>
</evidence>
<evidence type="ECO:0000313" key="2">
    <source>
        <dbReference type="Ensembl" id="ENSPKIP00000009141.1"/>
    </source>
</evidence>
<evidence type="ECO:0000313" key="3">
    <source>
        <dbReference type="Proteomes" id="UP000261540"/>
    </source>
</evidence>
<proteinExistence type="predicted"/>
<reference evidence="2" key="2">
    <citation type="submission" date="2025-09" db="UniProtKB">
        <authorList>
            <consortium name="Ensembl"/>
        </authorList>
    </citation>
    <scope>IDENTIFICATION</scope>
</reference>
<reference evidence="2" key="1">
    <citation type="submission" date="2025-08" db="UniProtKB">
        <authorList>
            <consortium name="Ensembl"/>
        </authorList>
    </citation>
    <scope>IDENTIFICATION</scope>
</reference>